<proteinExistence type="predicted"/>
<name>A0AAD8A5G2_DIPPU</name>
<gene>
    <name evidence="1" type="ORF">L9F63_015526</name>
</gene>
<dbReference type="PANTHER" id="PTHR21301">
    <property type="entry name" value="REVERSE TRANSCRIPTASE"/>
    <property type="match status" value="1"/>
</dbReference>
<dbReference type="PANTHER" id="PTHR21301:SF10">
    <property type="entry name" value="REVERSE TRANSCRIPTASE DOMAIN-CONTAINING PROTEIN"/>
    <property type="match status" value="1"/>
</dbReference>
<organism evidence="1 2">
    <name type="scientific">Diploptera punctata</name>
    <name type="common">Pacific beetle cockroach</name>
    <dbReference type="NCBI Taxonomy" id="6984"/>
    <lineage>
        <taxon>Eukaryota</taxon>
        <taxon>Metazoa</taxon>
        <taxon>Ecdysozoa</taxon>
        <taxon>Arthropoda</taxon>
        <taxon>Hexapoda</taxon>
        <taxon>Insecta</taxon>
        <taxon>Pterygota</taxon>
        <taxon>Neoptera</taxon>
        <taxon>Polyneoptera</taxon>
        <taxon>Dictyoptera</taxon>
        <taxon>Blattodea</taxon>
        <taxon>Blaberoidea</taxon>
        <taxon>Blaberidae</taxon>
        <taxon>Diplopterinae</taxon>
        <taxon>Diploptera</taxon>
    </lineage>
</organism>
<dbReference type="Proteomes" id="UP001233999">
    <property type="component" value="Unassembled WGS sequence"/>
</dbReference>
<keyword evidence="2" id="KW-1185">Reference proteome</keyword>
<feature type="non-terminal residue" evidence="1">
    <location>
        <position position="378"/>
    </location>
</feature>
<reference evidence="1" key="1">
    <citation type="journal article" date="2023" name="IScience">
        <title>Live-bearing cockroach genome reveals convergent evolutionary mechanisms linked to viviparity in insects and beyond.</title>
        <authorList>
            <person name="Fouks B."/>
            <person name="Harrison M.C."/>
            <person name="Mikhailova A.A."/>
            <person name="Marchal E."/>
            <person name="English S."/>
            <person name="Carruthers M."/>
            <person name="Jennings E.C."/>
            <person name="Chiamaka E.L."/>
            <person name="Frigard R.A."/>
            <person name="Pippel M."/>
            <person name="Attardo G.M."/>
            <person name="Benoit J.B."/>
            <person name="Bornberg-Bauer E."/>
            <person name="Tobe S.S."/>
        </authorList>
    </citation>
    <scope>NUCLEOTIDE SEQUENCE</scope>
    <source>
        <strain evidence="1">Stay&amp;Tobe</strain>
    </source>
</reference>
<protein>
    <submittedName>
        <fullName evidence="1">Uncharacterized protein</fullName>
    </submittedName>
</protein>
<reference evidence="1" key="2">
    <citation type="submission" date="2023-05" db="EMBL/GenBank/DDBJ databases">
        <authorList>
            <person name="Fouks B."/>
        </authorList>
    </citation>
    <scope>NUCLEOTIDE SEQUENCE</scope>
    <source>
        <strain evidence="1">Stay&amp;Tobe</strain>
        <tissue evidence="1">Testes</tissue>
    </source>
</reference>
<sequence>ENEKPCFCGEDFHKTGPHRVEESRILQFFLPSRFQKEKYVIVSDRQAFIILNTLIFSTFVTTQYSNIRTHLETEITDDMVSSESSFPCRCQRSRSGNSSVAHLSKLEMCLAHMVRRQCLRSALFFSDVLEVPVSVVFLLHEDDLGLEFDLIIKNMSSEEIRALKDLRDNTDIIILPADKGNATVVMNSADYDLKMTALLNSEAYKPRTSDPTTYLEKTTKKKILDTPIDEELKRRLIPREKSSLCPKIYGLPKIHKADIPLRPIVSSIGSPLQNIAKYLAKYFQPYAEEADSYVKNADHFLQHLQNQEIQPDDLLIKFTMEVEQEQRLPFLDIFERRITPSPGTNKFRNAPSTSEKKEQTLGTAFLPYVQGTTDKISR</sequence>
<evidence type="ECO:0000313" key="2">
    <source>
        <dbReference type="Proteomes" id="UP001233999"/>
    </source>
</evidence>
<dbReference type="AlphaFoldDB" id="A0AAD8A5G2"/>
<evidence type="ECO:0000313" key="1">
    <source>
        <dbReference type="EMBL" id="KAJ9592804.1"/>
    </source>
</evidence>
<feature type="non-terminal residue" evidence="1">
    <location>
        <position position="1"/>
    </location>
</feature>
<dbReference type="EMBL" id="JASPKZ010003803">
    <property type="protein sequence ID" value="KAJ9592804.1"/>
    <property type="molecule type" value="Genomic_DNA"/>
</dbReference>
<comment type="caution">
    <text evidence="1">The sequence shown here is derived from an EMBL/GenBank/DDBJ whole genome shotgun (WGS) entry which is preliminary data.</text>
</comment>
<accession>A0AAD8A5G2</accession>